<evidence type="ECO:0000313" key="3">
    <source>
        <dbReference type="Proteomes" id="UP000567179"/>
    </source>
</evidence>
<name>A0A8H5ASD3_9AGAR</name>
<dbReference type="EMBL" id="JAACJJ010000058">
    <property type="protein sequence ID" value="KAF5309996.1"/>
    <property type="molecule type" value="Genomic_DNA"/>
</dbReference>
<evidence type="ECO:0000313" key="2">
    <source>
        <dbReference type="EMBL" id="KAF5309996.1"/>
    </source>
</evidence>
<dbReference type="SUPFAM" id="SSF52833">
    <property type="entry name" value="Thioredoxin-like"/>
    <property type="match status" value="1"/>
</dbReference>
<dbReference type="PROSITE" id="PS50404">
    <property type="entry name" value="GST_NTER"/>
    <property type="match status" value="1"/>
</dbReference>
<dbReference type="InterPro" id="IPR004045">
    <property type="entry name" value="Glutathione_S-Trfase_N"/>
</dbReference>
<dbReference type="Proteomes" id="UP000567179">
    <property type="component" value="Unassembled WGS sequence"/>
</dbReference>
<comment type="caution">
    <text evidence="2">The sequence shown here is derived from an EMBL/GenBank/DDBJ whole genome shotgun (WGS) entry which is preliminary data.</text>
</comment>
<evidence type="ECO:0000259" key="1">
    <source>
        <dbReference type="PROSITE" id="PS50404"/>
    </source>
</evidence>
<dbReference type="Pfam" id="PF22041">
    <property type="entry name" value="GST_C_7"/>
    <property type="match status" value="1"/>
</dbReference>
<reference evidence="2 3" key="1">
    <citation type="journal article" date="2020" name="ISME J.">
        <title>Uncovering the hidden diversity of litter-decomposition mechanisms in mushroom-forming fungi.</title>
        <authorList>
            <person name="Floudas D."/>
            <person name="Bentzer J."/>
            <person name="Ahren D."/>
            <person name="Johansson T."/>
            <person name="Persson P."/>
            <person name="Tunlid A."/>
        </authorList>
    </citation>
    <scope>NUCLEOTIDE SEQUENCE [LARGE SCALE GENOMIC DNA]</scope>
    <source>
        <strain evidence="2 3">CBS 101986</strain>
    </source>
</reference>
<dbReference type="AlphaFoldDB" id="A0A8H5ASD3"/>
<protein>
    <recommendedName>
        <fullName evidence="1">GST N-terminal domain-containing protein</fullName>
    </recommendedName>
</protein>
<sequence length="252" mass="28143">MTSTDIVLFDIATKLDTPISPHGWKVRMAMNYKGVQFRTVFVSGINIEKTSKSLGVLPTGVKPNGAPHYTLPAILDRTNPTSPVAFSDSVPILNYLEKTYPTPGRVLFPAGRETRGLYQPLILKIIYFMPYLAAGAHLAAKVDEDRDEFRGRLERLFGKPVEEIEKQGAERDAAYDELEGVFEQLGNALEGEDSFLLTGERMIAADFAVAGCIMFIKCLSPEDVYAKLRSWHGGRWARFFDAFEPYMALNNP</sequence>
<feature type="domain" description="GST N-terminal" evidence="1">
    <location>
        <begin position="10"/>
        <end position="104"/>
    </location>
</feature>
<accession>A0A8H5ASD3</accession>
<dbReference type="Gene3D" id="3.40.30.10">
    <property type="entry name" value="Glutaredoxin"/>
    <property type="match status" value="1"/>
</dbReference>
<dbReference type="Pfam" id="PF13417">
    <property type="entry name" value="GST_N_3"/>
    <property type="match status" value="1"/>
</dbReference>
<gene>
    <name evidence="2" type="ORF">D9619_010406</name>
</gene>
<dbReference type="InterPro" id="IPR054416">
    <property type="entry name" value="GST_UstS-like_C"/>
</dbReference>
<dbReference type="InterPro" id="IPR036282">
    <property type="entry name" value="Glutathione-S-Trfase_C_sf"/>
</dbReference>
<dbReference type="OrthoDB" id="4951845at2759"/>
<keyword evidence="3" id="KW-1185">Reference proteome</keyword>
<proteinExistence type="predicted"/>
<organism evidence="2 3">
    <name type="scientific">Psilocybe cf. subviscida</name>
    <dbReference type="NCBI Taxonomy" id="2480587"/>
    <lineage>
        <taxon>Eukaryota</taxon>
        <taxon>Fungi</taxon>
        <taxon>Dikarya</taxon>
        <taxon>Basidiomycota</taxon>
        <taxon>Agaricomycotina</taxon>
        <taxon>Agaricomycetes</taxon>
        <taxon>Agaricomycetidae</taxon>
        <taxon>Agaricales</taxon>
        <taxon>Agaricineae</taxon>
        <taxon>Strophariaceae</taxon>
        <taxon>Psilocybe</taxon>
    </lineage>
</organism>
<dbReference type="InterPro" id="IPR036249">
    <property type="entry name" value="Thioredoxin-like_sf"/>
</dbReference>
<dbReference type="SUPFAM" id="SSF47616">
    <property type="entry name" value="GST C-terminal domain-like"/>
    <property type="match status" value="1"/>
</dbReference>
<dbReference type="Gene3D" id="1.20.1050.10">
    <property type="match status" value="1"/>
</dbReference>